<organism evidence="2">
    <name type="scientific">Tuwongella immobilis</name>
    <dbReference type="NCBI Taxonomy" id="692036"/>
    <lineage>
        <taxon>Bacteria</taxon>
        <taxon>Pseudomonadati</taxon>
        <taxon>Planctomycetota</taxon>
        <taxon>Planctomycetia</taxon>
        <taxon>Gemmatales</taxon>
        <taxon>Gemmataceae</taxon>
        <taxon>Tuwongella</taxon>
    </lineage>
</organism>
<dbReference type="InParanoid" id="A0A6C2YVJ1"/>
<dbReference type="Proteomes" id="UP000464378">
    <property type="component" value="Chromosome"/>
</dbReference>
<feature type="signal peptide" evidence="1">
    <location>
        <begin position="1"/>
        <end position="32"/>
    </location>
</feature>
<dbReference type="KEGG" id="tim:GMBLW1_41940"/>
<sequence length="485" mass="52143">MTNRPGTWWRRMRTLLGLCLAGMLGLPSGATAAELRAGAVAQDITPTKFPINVNGNMTNTLAKGVTDRLHARCLVLDDGKTTLALVTVDSCMVPREVMDRAKKIITERIGIPASHVLISATHTHTAPASIGLFQTDADPDYPGFLAEKIAAGVIAAHGKRIAAEIGWGVGTNADQVFNRRWFIKGELPVADPFGVVRDRVRMNPGYQNPSVTKSAGPVDPGVSVLAVRTRDGKPLAVYANYSLHYVGGVSALSADYYGMFAERLKALLNVPENDPNFVGIMSNGTSGNINNINYGAPAPMAKRPGEQARIVADSVAQTVVGVLKTMQYRSETTLAAATEEISLSVRKGSAEELQRARELIAASKTPVLQGLPAIYARETVLLDQYPDTVPMVLQAMRIGDVGITAIPCEVFVEIGLEIKAKSPLKPSFTVSLANGYNGYLPTPEHHALGGYETWRARSSYLETGASPKITAVLFRLLDQVQARRQ</sequence>
<evidence type="ECO:0000256" key="1">
    <source>
        <dbReference type="SAM" id="SignalP"/>
    </source>
</evidence>
<evidence type="ECO:0000313" key="3">
    <source>
        <dbReference type="Proteomes" id="UP000464378"/>
    </source>
</evidence>
<dbReference type="EMBL" id="LR593887">
    <property type="protein sequence ID" value="VTS07356.1"/>
    <property type="molecule type" value="Genomic_DNA"/>
</dbReference>
<accession>A0A6C2YVJ1</accession>
<protein>
    <submittedName>
        <fullName evidence="2">Uncharacterized protein</fullName>
    </submittedName>
</protein>
<feature type="chain" id="PRO_5036172870" evidence="1">
    <location>
        <begin position="33"/>
        <end position="485"/>
    </location>
</feature>
<reference evidence="2" key="1">
    <citation type="submission" date="2019-04" db="EMBL/GenBank/DDBJ databases">
        <authorList>
            <consortium name="Science for Life Laboratories"/>
        </authorList>
    </citation>
    <scope>NUCLEOTIDE SEQUENCE</scope>
    <source>
        <strain evidence="2">MBLW1</strain>
    </source>
</reference>
<gene>
    <name evidence="2" type="ORF">GMBLW1_41940</name>
</gene>
<dbReference type="EMBL" id="LR586016">
    <property type="protein sequence ID" value="VIP04999.1"/>
    <property type="molecule type" value="Genomic_DNA"/>
</dbReference>
<dbReference type="AlphaFoldDB" id="A0A6C2YVJ1"/>
<keyword evidence="3" id="KW-1185">Reference proteome</keyword>
<proteinExistence type="predicted"/>
<name>A0A6C2YVJ1_9BACT</name>
<evidence type="ECO:0000313" key="2">
    <source>
        <dbReference type="EMBL" id="VIP04999.1"/>
    </source>
</evidence>
<keyword evidence="1" id="KW-0732">Signal</keyword>